<name>A0ACB6QS43_9PLEO</name>
<keyword evidence="2" id="KW-1185">Reference proteome</keyword>
<evidence type="ECO:0000313" key="1">
    <source>
        <dbReference type="EMBL" id="KAF2468996.1"/>
    </source>
</evidence>
<gene>
    <name evidence="1" type="ORF">BDR25DRAFT_315498</name>
</gene>
<accession>A0ACB6QS43</accession>
<protein>
    <submittedName>
        <fullName evidence="1">Uncharacterized protein</fullName>
    </submittedName>
</protein>
<sequence length="239" mass="27134">MFPQREYEDYLDGSSEASVHLLPISQERRQKHTSPRTQRTFYILLAFAAICTSIISGASSGYLASRTAQKIIANGGGDSVTQGVKQRMVMVHGEKIPHPLQLRTSDDAVLVDLIQETFISNRSYIQPPSQETDELWVSLYPKDKHGLFEWPDSRPQRTGFAGFHQLHCVALKNSEPAPSFEREIDMDHSLHCIEFLRQSVMCNADDNIQTENSYHQGILAFGVTYQCRNWWTGLTRGML</sequence>
<proteinExistence type="predicted"/>
<evidence type="ECO:0000313" key="2">
    <source>
        <dbReference type="Proteomes" id="UP000799755"/>
    </source>
</evidence>
<reference evidence="1" key="1">
    <citation type="journal article" date="2020" name="Stud. Mycol.">
        <title>101 Dothideomycetes genomes: a test case for predicting lifestyles and emergence of pathogens.</title>
        <authorList>
            <person name="Haridas S."/>
            <person name="Albert R."/>
            <person name="Binder M."/>
            <person name="Bloem J."/>
            <person name="Labutti K."/>
            <person name="Salamov A."/>
            <person name="Andreopoulos B."/>
            <person name="Baker S."/>
            <person name="Barry K."/>
            <person name="Bills G."/>
            <person name="Bluhm B."/>
            <person name="Cannon C."/>
            <person name="Castanera R."/>
            <person name="Culley D."/>
            <person name="Daum C."/>
            <person name="Ezra D."/>
            <person name="Gonzalez J."/>
            <person name="Henrissat B."/>
            <person name="Kuo A."/>
            <person name="Liang C."/>
            <person name="Lipzen A."/>
            <person name="Lutzoni F."/>
            <person name="Magnuson J."/>
            <person name="Mondo S."/>
            <person name="Nolan M."/>
            <person name="Ohm R."/>
            <person name="Pangilinan J."/>
            <person name="Park H.-J."/>
            <person name="Ramirez L."/>
            <person name="Alfaro M."/>
            <person name="Sun H."/>
            <person name="Tritt A."/>
            <person name="Yoshinaga Y."/>
            <person name="Zwiers L.-H."/>
            <person name="Turgeon B."/>
            <person name="Goodwin S."/>
            <person name="Spatafora J."/>
            <person name="Crous P."/>
            <person name="Grigoriev I."/>
        </authorList>
    </citation>
    <scope>NUCLEOTIDE SEQUENCE</scope>
    <source>
        <strain evidence="1">ATCC 200398</strain>
    </source>
</reference>
<organism evidence="1 2">
    <name type="scientific">Lindgomyces ingoldianus</name>
    <dbReference type="NCBI Taxonomy" id="673940"/>
    <lineage>
        <taxon>Eukaryota</taxon>
        <taxon>Fungi</taxon>
        <taxon>Dikarya</taxon>
        <taxon>Ascomycota</taxon>
        <taxon>Pezizomycotina</taxon>
        <taxon>Dothideomycetes</taxon>
        <taxon>Pleosporomycetidae</taxon>
        <taxon>Pleosporales</taxon>
        <taxon>Lindgomycetaceae</taxon>
        <taxon>Lindgomyces</taxon>
    </lineage>
</organism>
<comment type="caution">
    <text evidence="1">The sequence shown here is derived from an EMBL/GenBank/DDBJ whole genome shotgun (WGS) entry which is preliminary data.</text>
</comment>
<dbReference type="Proteomes" id="UP000799755">
    <property type="component" value="Unassembled WGS sequence"/>
</dbReference>
<dbReference type="EMBL" id="MU003513">
    <property type="protein sequence ID" value="KAF2468996.1"/>
    <property type="molecule type" value="Genomic_DNA"/>
</dbReference>